<keyword evidence="17" id="KW-1185">Reference proteome</keyword>
<keyword evidence="11" id="KW-0206">Cytoskeleton</keyword>
<keyword evidence="6" id="KW-0158">Chromosome</keyword>
<name>A0A8H5B1B5_9AGAR</name>
<keyword evidence="13" id="KW-0137">Centromere</keyword>
<gene>
    <name evidence="16" type="ORF">D9611_007217</name>
</gene>
<evidence type="ECO:0000256" key="2">
    <source>
        <dbReference type="ARBA" id="ARBA00004186"/>
    </source>
</evidence>
<evidence type="ECO:0000256" key="3">
    <source>
        <dbReference type="ARBA" id="ARBA00004629"/>
    </source>
</evidence>
<evidence type="ECO:0000256" key="14">
    <source>
        <dbReference type="ARBA" id="ARBA00030453"/>
    </source>
</evidence>
<dbReference type="GO" id="GO:0042729">
    <property type="term" value="C:DASH complex"/>
    <property type="evidence" value="ECO:0007669"/>
    <property type="project" value="InterPro"/>
</dbReference>
<comment type="subcellular location">
    <subcellularLocation>
        <location evidence="3">Chromosome</location>
        <location evidence="3">Centromere</location>
        <location evidence="3">Kinetochore</location>
    </subcellularLocation>
    <subcellularLocation>
        <location evidence="2">Cytoplasm</location>
        <location evidence="2">Cytoskeleton</location>
        <location evidence="2">Spindle</location>
    </subcellularLocation>
    <subcellularLocation>
        <location evidence="1">Nucleus</location>
    </subcellularLocation>
</comment>
<feature type="compositionally biased region" description="Low complexity" evidence="15">
    <location>
        <begin position="165"/>
        <end position="187"/>
    </location>
</feature>
<keyword evidence="9" id="KW-0159">Chromosome partition</keyword>
<evidence type="ECO:0000313" key="17">
    <source>
        <dbReference type="Proteomes" id="UP000541558"/>
    </source>
</evidence>
<keyword evidence="10" id="KW-0995">Kinetochore</keyword>
<evidence type="ECO:0000256" key="13">
    <source>
        <dbReference type="ARBA" id="ARBA00023328"/>
    </source>
</evidence>
<evidence type="ECO:0000256" key="6">
    <source>
        <dbReference type="ARBA" id="ARBA00022454"/>
    </source>
</evidence>
<evidence type="ECO:0000256" key="15">
    <source>
        <dbReference type="SAM" id="MobiDB-lite"/>
    </source>
</evidence>
<evidence type="ECO:0000256" key="8">
    <source>
        <dbReference type="ARBA" id="ARBA00022701"/>
    </source>
</evidence>
<evidence type="ECO:0000256" key="10">
    <source>
        <dbReference type="ARBA" id="ARBA00022838"/>
    </source>
</evidence>
<accession>A0A8H5B1B5</accession>
<evidence type="ECO:0000256" key="5">
    <source>
        <dbReference type="ARBA" id="ARBA00020497"/>
    </source>
</evidence>
<comment type="caution">
    <text evidence="16">The sequence shown here is derived from an EMBL/GenBank/DDBJ whole genome shotgun (WGS) entry which is preliminary data.</text>
</comment>
<dbReference type="AlphaFoldDB" id="A0A8H5B1B5"/>
<dbReference type="OrthoDB" id="5586015at2759"/>
<evidence type="ECO:0000256" key="11">
    <source>
        <dbReference type="ARBA" id="ARBA00023212"/>
    </source>
</evidence>
<dbReference type="Pfam" id="PF08653">
    <property type="entry name" value="DASH_Dam1"/>
    <property type="match status" value="1"/>
</dbReference>
<dbReference type="GO" id="GO:1990537">
    <property type="term" value="C:mitotic spindle polar microtubule"/>
    <property type="evidence" value="ECO:0007669"/>
    <property type="project" value="TreeGrafter"/>
</dbReference>
<sequence>MAHTTQTPHRTPLRRISQGSLFRLSRSGAYPDAPHGLGFIQPAMTEFLDEAEALQTNMEGMKHLSDSLATFNESFASWLYVMNMNALTTDWMQTPLPESFELAKKRAGEQFRTRHLDVTNDFCAEESAIAAAEAMKHAREAEEQARRARHLADQSAFTEMTEPDTTYMGNTTTATGASAASGKSGSIPKKKVGAKPKMTAKEKKERSMEIDRIVSCLPLEFRGSDPSLRRNMETVIEGLLAAPGNTVKLHDLIKPPDLNQARVNKCLIALVNRKVVKKDNSTGTVLYSWVGIP</sequence>
<dbReference type="GO" id="GO:1990758">
    <property type="term" value="P:mitotic sister chromatid biorientation"/>
    <property type="evidence" value="ECO:0007669"/>
    <property type="project" value="TreeGrafter"/>
</dbReference>
<dbReference type="InterPro" id="IPR013962">
    <property type="entry name" value="DASH_Dam1"/>
</dbReference>
<dbReference type="GO" id="GO:0044732">
    <property type="term" value="C:mitotic spindle pole body"/>
    <property type="evidence" value="ECO:0007669"/>
    <property type="project" value="TreeGrafter"/>
</dbReference>
<dbReference type="EMBL" id="JAACJK010000221">
    <property type="protein sequence ID" value="KAF5314703.1"/>
    <property type="molecule type" value="Genomic_DNA"/>
</dbReference>
<dbReference type="PANTHER" id="PTHR28113:SF1">
    <property type="entry name" value="DASH COMPLEX SUBUNIT DAM1"/>
    <property type="match status" value="1"/>
</dbReference>
<evidence type="ECO:0000313" key="16">
    <source>
        <dbReference type="EMBL" id="KAF5314703.1"/>
    </source>
</evidence>
<reference evidence="16 17" key="1">
    <citation type="journal article" date="2020" name="ISME J.">
        <title>Uncovering the hidden diversity of litter-decomposition mechanisms in mushroom-forming fungi.</title>
        <authorList>
            <person name="Floudas D."/>
            <person name="Bentzer J."/>
            <person name="Ahren D."/>
            <person name="Johansson T."/>
            <person name="Persson P."/>
            <person name="Tunlid A."/>
        </authorList>
    </citation>
    <scope>NUCLEOTIDE SEQUENCE [LARGE SCALE GENOMIC DNA]</scope>
    <source>
        <strain evidence="16 17">CBS 175.51</strain>
    </source>
</reference>
<comment type="similarity">
    <text evidence="4">Belongs to the DASH complex DAM1 family.</text>
</comment>
<dbReference type="Proteomes" id="UP000541558">
    <property type="component" value="Unassembled WGS sequence"/>
</dbReference>
<feature type="region of interest" description="Disordered" evidence="15">
    <location>
        <begin position="163"/>
        <end position="205"/>
    </location>
</feature>
<evidence type="ECO:0000256" key="1">
    <source>
        <dbReference type="ARBA" id="ARBA00004123"/>
    </source>
</evidence>
<dbReference type="PANTHER" id="PTHR28113">
    <property type="entry name" value="DASH COMPLEX SUBUNIT DAM1"/>
    <property type="match status" value="1"/>
</dbReference>
<proteinExistence type="inferred from homology"/>
<evidence type="ECO:0000256" key="7">
    <source>
        <dbReference type="ARBA" id="ARBA00022490"/>
    </source>
</evidence>
<keyword evidence="8" id="KW-0493">Microtubule</keyword>
<evidence type="ECO:0000256" key="12">
    <source>
        <dbReference type="ARBA" id="ARBA00023242"/>
    </source>
</evidence>
<organism evidence="16 17">
    <name type="scientific">Ephemerocybe angulata</name>
    <dbReference type="NCBI Taxonomy" id="980116"/>
    <lineage>
        <taxon>Eukaryota</taxon>
        <taxon>Fungi</taxon>
        <taxon>Dikarya</taxon>
        <taxon>Basidiomycota</taxon>
        <taxon>Agaricomycotina</taxon>
        <taxon>Agaricomycetes</taxon>
        <taxon>Agaricomycetidae</taxon>
        <taxon>Agaricales</taxon>
        <taxon>Agaricineae</taxon>
        <taxon>Psathyrellaceae</taxon>
        <taxon>Ephemerocybe</taxon>
    </lineage>
</organism>
<evidence type="ECO:0000256" key="4">
    <source>
        <dbReference type="ARBA" id="ARBA00010073"/>
    </source>
</evidence>
<evidence type="ECO:0000256" key="9">
    <source>
        <dbReference type="ARBA" id="ARBA00022829"/>
    </source>
</evidence>
<keyword evidence="7" id="KW-0963">Cytoplasm</keyword>
<protein>
    <recommendedName>
        <fullName evidence="5">DASH complex subunit DAM1</fullName>
    </recommendedName>
    <alternativeName>
        <fullName evidence="14">Outer kinetochore protein DAM1</fullName>
    </alternativeName>
</protein>
<keyword evidence="12" id="KW-0539">Nucleus</keyword>